<keyword evidence="2" id="KW-1185">Reference proteome</keyword>
<reference evidence="1 2" key="1">
    <citation type="journal article" date="2025" name="Anaerobe">
        <title>Description of Anaerococcus kampingiae sp. nov., Anaerococcus groningensis sp. nov., Anaerococcus martiniensis sp. nov., and Anaerococcus cruorum sp. nov., isolated from human clinical specimens.</title>
        <authorList>
            <person name="Boiten K.E."/>
            <person name="Meijer J."/>
            <person name="van Wezel E.M."/>
            <person name="Veloo A.C.M."/>
        </authorList>
    </citation>
    <scope>NUCLEOTIDE SEQUENCE [LARGE SCALE GENOMIC DNA]</scope>
    <source>
        <strain evidence="1 2">ENR1039</strain>
    </source>
</reference>
<sequence length="116" mass="13221">MIFFKDFEYSPEEIIKKRDLKEGGKVQKHIDSECLRLMAPYTPHDGGDLEGAATKGTTLGSGRIVQQMPYAKRWYYEPAKFQGAPTRGNRWFERMRDSHRETILRGAASIAGAKVK</sequence>
<gene>
    <name evidence="1" type="ORF">ACCQ40_04880</name>
</gene>
<accession>A0ABW9MWD7</accession>
<name>A0ABW9MWD7_9FIRM</name>
<dbReference type="EMBL" id="JBGMEH010000006">
    <property type="protein sequence ID" value="MFO3716120.1"/>
    <property type="molecule type" value="Genomic_DNA"/>
</dbReference>
<evidence type="ECO:0000313" key="1">
    <source>
        <dbReference type="EMBL" id="MFO3716120.1"/>
    </source>
</evidence>
<protein>
    <recommendedName>
        <fullName evidence="3">Minor capsid protein</fullName>
    </recommendedName>
</protein>
<proteinExistence type="predicted"/>
<comment type="caution">
    <text evidence="1">The sequence shown here is derived from an EMBL/GenBank/DDBJ whole genome shotgun (WGS) entry which is preliminary data.</text>
</comment>
<organism evidence="1 2">
    <name type="scientific">Anaerococcus cruorum</name>
    <dbReference type="NCBI Taxonomy" id="3115617"/>
    <lineage>
        <taxon>Bacteria</taxon>
        <taxon>Bacillati</taxon>
        <taxon>Bacillota</taxon>
        <taxon>Tissierellia</taxon>
        <taxon>Tissierellales</taxon>
        <taxon>Peptoniphilaceae</taxon>
        <taxon>Anaerococcus</taxon>
    </lineage>
</organism>
<dbReference type="Proteomes" id="UP001638015">
    <property type="component" value="Unassembled WGS sequence"/>
</dbReference>
<evidence type="ECO:0000313" key="2">
    <source>
        <dbReference type="Proteomes" id="UP001638015"/>
    </source>
</evidence>
<evidence type="ECO:0008006" key="3">
    <source>
        <dbReference type="Google" id="ProtNLM"/>
    </source>
</evidence>
<dbReference type="RefSeq" id="WP_410032855.1">
    <property type="nucleotide sequence ID" value="NZ_JBGMEH010000006.1"/>
</dbReference>